<dbReference type="PROSITE" id="PS51754">
    <property type="entry name" value="OVATE"/>
    <property type="match status" value="1"/>
</dbReference>
<dbReference type="OrthoDB" id="689823at2759"/>
<name>A0A8J5WML1_ZIZPA</name>
<dbReference type="InterPro" id="IPR038933">
    <property type="entry name" value="Ovate"/>
</dbReference>
<protein>
    <recommendedName>
        <fullName evidence="6">Transcription repressor</fullName>
    </recommendedName>
    <alternativeName>
        <fullName evidence="6">Ovate family protein</fullName>
    </alternativeName>
</protein>
<evidence type="ECO:0000313" key="9">
    <source>
        <dbReference type="EMBL" id="KAG8093620.1"/>
    </source>
</evidence>
<accession>A0A8J5WML1</accession>
<evidence type="ECO:0000256" key="7">
    <source>
        <dbReference type="SAM" id="MobiDB-lite"/>
    </source>
</evidence>
<feature type="domain" description="OVATE" evidence="8">
    <location>
        <begin position="204"/>
        <end position="263"/>
    </location>
</feature>
<feature type="compositionally biased region" description="Low complexity" evidence="7">
    <location>
        <begin position="17"/>
        <end position="26"/>
    </location>
</feature>
<keyword evidence="5 6" id="KW-0539">Nucleus</keyword>
<evidence type="ECO:0000256" key="6">
    <source>
        <dbReference type="RuleBase" id="RU367028"/>
    </source>
</evidence>
<reference evidence="9" key="2">
    <citation type="submission" date="2021-02" db="EMBL/GenBank/DDBJ databases">
        <authorList>
            <person name="Kimball J.A."/>
            <person name="Haas M.W."/>
            <person name="Macchietto M."/>
            <person name="Kono T."/>
            <person name="Duquette J."/>
            <person name="Shao M."/>
        </authorList>
    </citation>
    <scope>NUCLEOTIDE SEQUENCE</scope>
    <source>
        <tissue evidence="9">Fresh leaf tissue</tissue>
    </source>
</reference>
<dbReference type="GO" id="GO:0005634">
    <property type="term" value="C:nucleus"/>
    <property type="evidence" value="ECO:0007669"/>
    <property type="project" value="UniProtKB-SubCell"/>
</dbReference>
<dbReference type="Proteomes" id="UP000729402">
    <property type="component" value="Unassembled WGS sequence"/>
</dbReference>
<keyword evidence="4 6" id="KW-0804">Transcription</keyword>
<comment type="subcellular location">
    <subcellularLocation>
        <location evidence="1 6">Nucleus</location>
    </subcellularLocation>
</comment>
<keyword evidence="3 6" id="KW-0805">Transcription regulation</keyword>
<gene>
    <name evidence="9" type="ORF">GUJ93_ZPchr0012g20696</name>
</gene>
<feature type="region of interest" description="Disordered" evidence="7">
    <location>
        <begin position="17"/>
        <end position="54"/>
    </location>
</feature>
<sequence>MGKKSITSIFSRLAVAADSPVAGAGSPSPPWPWPSTCRSPPQTDSFRRGGGYEYEDPCTTAAGGGRSVTARLRKGGEMYKTVNSVYFDSAEDDECFGDVEEEEKVAEDDSFSTTTESEEWSEAVIRSLGRTFTDRFFFDSEPATNSTLAAAANGPSPSVAVDQEEEKEEEKATALSDSDDGSLPLPPEPHPDKQSQLVEESVAVAVDSEDPYRDFRASMEEMVAAHGLRDWEALEELLLWYLRVNCKHNHALIVGAFVDLLLGLTMSPSESTSTTAATTTTTTTSSSSTASTSSISTGSSSTTHNNDVTATTAATAMELCGGARDEATTCSSSSSCCAASDHDEVGHNHKLLLRN</sequence>
<keyword evidence="2 6" id="KW-0678">Repressor</keyword>
<dbReference type="Pfam" id="PF04844">
    <property type="entry name" value="Ovate"/>
    <property type="match status" value="1"/>
</dbReference>
<reference evidence="9" key="1">
    <citation type="journal article" date="2021" name="bioRxiv">
        <title>Whole Genome Assembly and Annotation of Northern Wild Rice, Zizania palustris L., Supports a Whole Genome Duplication in the Zizania Genus.</title>
        <authorList>
            <person name="Haas M."/>
            <person name="Kono T."/>
            <person name="Macchietto M."/>
            <person name="Millas R."/>
            <person name="McGilp L."/>
            <person name="Shao M."/>
            <person name="Duquette J."/>
            <person name="Hirsch C.N."/>
            <person name="Kimball J."/>
        </authorList>
    </citation>
    <scope>NUCLEOTIDE SEQUENCE</scope>
    <source>
        <tissue evidence="9">Fresh leaf tissue</tissue>
    </source>
</reference>
<evidence type="ECO:0000256" key="2">
    <source>
        <dbReference type="ARBA" id="ARBA00022491"/>
    </source>
</evidence>
<feature type="region of interest" description="Disordered" evidence="7">
    <location>
        <begin position="147"/>
        <end position="198"/>
    </location>
</feature>
<organism evidence="9 10">
    <name type="scientific">Zizania palustris</name>
    <name type="common">Northern wild rice</name>
    <dbReference type="NCBI Taxonomy" id="103762"/>
    <lineage>
        <taxon>Eukaryota</taxon>
        <taxon>Viridiplantae</taxon>
        <taxon>Streptophyta</taxon>
        <taxon>Embryophyta</taxon>
        <taxon>Tracheophyta</taxon>
        <taxon>Spermatophyta</taxon>
        <taxon>Magnoliopsida</taxon>
        <taxon>Liliopsida</taxon>
        <taxon>Poales</taxon>
        <taxon>Poaceae</taxon>
        <taxon>BOP clade</taxon>
        <taxon>Oryzoideae</taxon>
        <taxon>Oryzeae</taxon>
        <taxon>Zizaniinae</taxon>
        <taxon>Zizania</taxon>
    </lineage>
</organism>
<proteinExistence type="predicted"/>
<dbReference type="NCBIfam" id="TIGR01568">
    <property type="entry name" value="A_thal_3678"/>
    <property type="match status" value="1"/>
</dbReference>
<dbReference type="GO" id="GO:0045892">
    <property type="term" value="P:negative regulation of DNA-templated transcription"/>
    <property type="evidence" value="ECO:0007669"/>
    <property type="project" value="UniProtKB-UniRule"/>
</dbReference>
<evidence type="ECO:0000256" key="5">
    <source>
        <dbReference type="ARBA" id="ARBA00023242"/>
    </source>
</evidence>
<dbReference type="PANTHER" id="PTHR33057">
    <property type="entry name" value="TRANSCRIPTION REPRESSOR OFP7-RELATED"/>
    <property type="match status" value="1"/>
</dbReference>
<keyword evidence="10" id="KW-1185">Reference proteome</keyword>
<dbReference type="AlphaFoldDB" id="A0A8J5WML1"/>
<feature type="region of interest" description="Disordered" evidence="7">
    <location>
        <begin position="269"/>
        <end position="306"/>
    </location>
</feature>
<comment type="caution">
    <text evidence="9">The sequence shown here is derived from an EMBL/GenBank/DDBJ whole genome shotgun (WGS) entry which is preliminary data.</text>
</comment>
<evidence type="ECO:0000313" key="10">
    <source>
        <dbReference type="Proteomes" id="UP000729402"/>
    </source>
</evidence>
<comment type="function">
    <text evidence="6">Transcriptional repressor that regulates multiple aspects of plant growth and development.</text>
</comment>
<evidence type="ECO:0000256" key="4">
    <source>
        <dbReference type="ARBA" id="ARBA00023163"/>
    </source>
</evidence>
<dbReference type="EMBL" id="JAAALK010000080">
    <property type="protein sequence ID" value="KAG8093620.1"/>
    <property type="molecule type" value="Genomic_DNA"/>
</dbReference>
<evidence type="ECO:0000256" key="3">
    <source>
        <dbReference type="ARBA" id="ARBA00023015"/>
    </source>
</evidence>
<evidence type="ECO:0000256" key="1">
    <source>
        <dbReference type="ARBA" id="ARBA00004123"/>
    </source>
</evidence>
<dbReference type="InterPro" id="IPR006458">
    <property type="entry name" value="Ovate_C"/>
</dbReference>
<evidence type="ECO:0000259" key="8">
    <source>
        <dbReference type="PROSITE" id="PS51754"/>
    </source>
</evidence>
<dbReference type="PANTHER" id="PTHR33057:SF230">
    <property type="entry name" value="TRANSCRIPTION REPRESSOR"/>
    <property type="match status" value="1"/>
</dbReference>